<evidence type="ECO:0000256" key="4">
    <source>
        <dbReference type="ARBA" id="ARBA00022695"/>
    </source>
</evidence>
<evidence type="ECO:0000256" key="1">
    <source>
        <dbReference type="ARBA" id="ARBA00005755"/>
    </source>
</evidence>
<dbReference type="GO" id="GO:0000166">
    <property type="term" value="F:nucleotide binding"/>
    <property type="evidence" value="ECO:0007669"/>
    <property type="project" value="InterPro"/>
</dbReference>
<keyword evidence="4" id="KW-0548">Nucleotidyltransferase</keyword>
<evidence type="ECO:0000256" key="2">
    <source>
        <dbReference type="ARBA" id="ARBA00012417"/>
    </source>
</evidence>
<reference evidence="10" key="1">
    <citation type="journal article" date="2014" name="Front. Microbiol.">
        <title>High frequency of phylogenetically diverse reductive dehalogenase-homologous genes in deep subseafloor sedimentary metagenomes.</title>
        <authorList>
            <person name="Kawai M."/>
            <person name="Futagami T."/>
            <person name="Toyoda A."/>
            <person name="Takaki Y."/>
            <person name="Nishi S."/>
            <person name="Hori S."/>
            <person name="Arai W."/>
            <person name="Tsubouchi T."/>
            <person name="Morono Y."/>
            <person name="Uchiyama I."/>
            <person name="Ito T."/>
            <person name="Fujiyama A."/>
            <person name="Inagaki F."/>
            <person name="Takami H."/>
        </authorList>
    </citation>
    <scope>NUCLEOTIDE SEQUENCE</scope>
    <source>
        <strain evidence="10">Expedition CK06-06</strain>
    </source>
</reference>
<keyword evidence="7" id="KW-0238">DNA-binding</keyword>
<dbReference type="InterPro" id="IPR006172">
    <property type="entry name" value="DNA-dir_DNA_pol_B"/>
</dbReference>
<evidence type="ECO:0000256" key="6">
    <source>
        <dbReference type="ARBA" id="ARBA00022932"/>
    </source>
</evidence>
<keyword evidence="5" id="KW-0235">DNA replication</keyword>
<feature type="non-terminal residue" evidence="10">
    <location>
        <position position="351"/>
    </location>
</feature>
<dbReference type="SUPFAM" id="SSF56672">
    <property type="entry name" value="DNA/RNA polymerases"/>
    <property type="match status" value="1"/>
</dbReference>
<dbReference type="Pfam" id="PF03175">
    <property type="entry name" value="DNA_pol_B_2"/>
    <property type="match status" value="1"/>
</dbReference>
<dbReference type="GO" id="GO:0006260">
    <property type="term" value="P:DNA replication"/>
    <property type="evidence" value="ECO:0007669"/>
    <property type="project" value="UniProtKB-KW"/>
</dbReference>
<dbReference type="EMBL" id="BARU01008918">
    <property type="protein sequence ID" value="GAH46120.1"/>
    <property type="molecule type" value="Genomic_DNA"/>
</dbReference>
<dbReference type="Gene3D" id="3.90.1600.10">
    <property type="entry name" value="Palm domain of DNA polymerase"/>
    <property type="match status" value="2"/>
</dbReference>
<evidence type="ECO:0000256" key="8">
    <source>
        <dbReference type="ARBA" id="ARBA00049244"/>
    </source>
</evidence>
<dbReference type="EC" id="2.7.7.7" evidence="2"/>
<organism evidence="10">
    <name type="scientific">marine sediment metagenome</name>
    <dbReference type="NCBI Taxonomy" id="412755"/>
    <lineage>
        <taxon>unclassified sequences</taxon>
        <taxon>metagenomes</taxon>
        <taxon>ecological metagenomes</taxon>
    </lineage>
</organism>
<proteinExistence type="inferred from homology"/>
<dbReference type="PANTHER" id="PTHR33568:SF3">
    <property type="entry name" value="DNA-DIRECTED DNA POLYMERASE"/>
    <property type="match status" value="1"/>
</dbReference>
<comment type="caution">
    <text evidence="10">The sequence shown here is derived from an EMBL/GenBank/DDBJ whole genome shotgun (WGS) entry which is preliminary data.</text>
</comment>
<gene>
    <name evidence="10" type="ORF">S03H2_17312</name>
</gene>
<name>X1GMP8_9ZZZZ</name>
<dbReference type="AlphaFoldDB" id="X1GMP8"/>
<dbReference type="GO" id="GO:0003887">
    <property type="term" value="F:DNA-directed DNA polymerase activity"/>
    <property type="evidence" value="ECO:0007669"/>
    <property type="project" value="UniProtKB-KW"/>
</dbReference>
<feature type="non-terminal residue" evidence="10">
    <location>
        <position position="1"/>
    </location>
</feature>
<comment type="catalytic activity">
    <reaction evidence="8">
        <text>DNA(n) + a 2'-deoxyribonucleoside 5'-triphosphate = DNA(n+1) + diphosphate</text>
        <dbReference type="Rhea" id="RHEA:22508"/>
        <dbReference type="Rhea" id="RHEA-COMP:17339"/>
        <dbReference type="Rhea" id="RHEA-COMP:17340"/>
        <dbReference type="ChEBI" id="CHEBI:33019"/>
        <dbReference type="ChEBI" id="CHEBI:61560"/>
        <dbReference type="ChEBI" id="CHEBI:173112"/>
        <dbReference type="EC" id="2.7.7.7"/>
    </reaction>
</comment>
<feature type="domain" description="DNA-directed DNA polymerase family B mitochondria/virus" evidence="9">
    <location>
        <begin position="2"/>
        <end position="198"/>
    </location>
</feature>
<evidence type="ECO:0000259" key="9">
    <source>
        <dbReference type="Pfam" id="PF03175"/>
    </source>
</evidence>
<dbReference type="PANTHER" id="PTHR33568">
    <property type="entry name" value="DNA POLYMERASE"/>
    <property type="match status" value="1"/>
</dbReference>
<keyword evidence="6" id="KW-0239">DNA-directed DNA polymerase</keyword>
<dbReference type="PRINTS" id="PR00106">
    <property type="entry name" value="DNAPOLB"/>
</dbReference>
<dbReference type="InterPro" id="IPR004868">
    <property type="entry name" value="DNA-dir_DNA_pol_B_mt/vir"/>
</dbReference>
<evidence type="ECO:0000256" key="7">
    <source>
        <dbReference type="ARBA" id="ARBA00023125"/>
    </source>
</evidence>
<evidence type="ECO:0000256" key="5">
    <source>
        <dbReference type="ARBA" id="ARBA00022705"/>
    </source>
</evidence>
<dbReference type="InterPro" id="IPR023211">
    <property type="entry name" value="DNA_pol_palm_dom_sf"/>
</dbReference>
<dbReference type="GO" id="GO:0003677">
    <property type="term" value="F:DNA binding"/>
    <property type="evidence" value="ECO:0007669"/>
    <property type="project" value="UniProtKB-KW"/>
</dbReference>
<accession>X1GMP8</accession>
<evidence type="ECO:0000256" key="3">
    <source>
        <dbReference type="ARBA" id="ARBA00022679"/>
    </source>
</evidence>
<sequence>RPSQAFNAYRHRFMRHPIYIHDNARVITLEREGYFGGRTECFYIGKLPKDKYFKLDINSLYPFVMTQHDYPTKLCFHTQRITLSRFKRFLDKYLVMARVVVNIKEPYIAKRINNRTCFPVGRFECVVCTEVLKRLVKDRTIIKVQEAAFYKGKRIFNEYIDFFNKLKEGYSRDGDKFGRRVSKYMMNTLYGKFGQRCEEVMHEEDSPLEKVESYGGRDLVSGKRYWVVVYGGRLTVTEKGEKNGYNTFVSIAAHVTENARLLLWDSIKKAGVGSVFYCDTDSIFTNSEGFTRLGGEIHVSKLGCWKLEDKTFGVTIRGPKDYTFGDETHRKGIRKNAVKVADNTFEQDKGR</sequence>
<comment type="similarity">
    <text evidence="1">Belongs to the DNA polymerase type-B family.</text>
</comment>
<dbReference type="InterPro" id="IPR043502">
    <property type="entry name" value="DNA/RNA_pol_sf"/>
</dbReference>
<keyword evidence="3" id="KW-0808">Transferase</keyword>
<protein>
    <recommendedName>
        <fullName evidence="2">DNA-directed DNA polymerase</fullName>
        <ecNumber evidence="2">2.7.7.7</ecNumber>
    </recommendedName>
</protein>
<evidence type="ECO:0000313" key="10">
    <source>
        <dbReference type="EMBL" id="GAH46120.1"/>
    </source>
</evidence>